<dbReference type="InterPro" id="IPR059180">
    <property type="entry name" value="3D_YorM"/>
</dbReference>
<dbReference type="PANTHER" id="PTHR39160:SF4">
    <property type="entry name" value="RESUSCITATION-PROMOTING FACTOR RPFB"/>
    <property type="match status" value="1"/>
</dbReference>
<dbReference type="GO" id="GO:0004553">
    <property type="term" value="F:hydrolase activity, hydrolyzing O-glycosyl compounds"/>
    <property type="evidence" value="ECO:0007669"/>
    <property type="project" value="InterPro"/>
</dbReference>
<dbReference type="SUPFAM" id="SSF50685">
    <property type="entry name" value="Barwin-like endoglucanases"/>
    <property type="match status" value="1"/>
</dbReference>
<feature type="domain" description="SH3b" evidence="2">
    <location>
        <begin position="64"/>
        <end position="126"/>
    </location>
</feature>
<comment type="caution">
    <text evidence="3">The sequence shown here is derived from an EMBL/GenBank/DDBJ whole genome shotgun (WGS) entry which is preliminary data.</text>
</comment>
<dbReference type="Pfam" id="PF06725">
    <property type="entry name" value="3D"/>
    <property type="match status" value="1"/>
</dbReference>
<protein>
    <recommendedName>
        <fullName evidence="2">SH3b domain-containing protein</fullName>
    </recommendedName>
</protein>
<evidence type="ECO:0000256" key="1">
    <source>
        <dbReference type="ARBA" id="ARBA00022729"/>
    </source>
</evidence>
<dbReference type="GO" id="GO:0009254">
    <property type="term" value="P:peptidoglycan turnover"/>
    <property type="evidence" value="ECO:0007669"/>
    <property type="project" value="InterPro"/>
</dbReference>
<dbReference type="InterPro" id="IPR010611">
    <property type="entry name" value="3D_dom"/>
</dbReference>
<keyword evidence="1" id="KW-0732">Signal</keyword>
<dbReference type="Pfam" id="PF08239">
    <property type="entry name" value="SH3_3"/>
    <property type="match status" value="1"/>
</dbReference>
<dbReference type="InterPro" id="IPR051933">
    <property type="entry name" value="Resuscitation_pf_RpfB"/>
</dbReference>
<evidence type="ECO:0000313" key="3">
    <source>
        <dbReference type="EMBL" id="RDY24206.1"/>
    </source>
</evidence>
<evidence type="ECO:0000259" key="2">
    <source>
        <dbReference type="PROSITE" id="PS51781"/>
    </source>
</evidence>
<dbReference type="AlphaFoldDB" id="A0A371IUQ5"/>
<dbReference type="Gene3D" id="2.40.40.10">
    <property type="entry name" value="RlpA-like domain"/>
    <property type="match status" value="1"/>
</dbReference>
<evidence type="ECO:0000313" key="4">
    <source>
        <dbReference type="Proteomes" id="UP000243494"/>
    </source>
</evidence>
<dbReference type="Proteomes" id="UP000243494">
    <property type="component" value="Unassembled WGS sequence"/>
</dbReference>
<dbReference type="SMART" id="SM00287">
    <property type="entry name" value="SH3b"/>
    <property type="match status" value="1"/>
</dbReference>
<proteinExistence type="predicted"/>
<reference evidence="3 4" key="1">
    <citation type="journal article" date="2017" name="Genome Announc.">
        <title>Draft Genome Sequence of Romboutsia maritimum sp. nov. Strain CCRI-22766(T), Isolated from Coastal Estuarine Mud.</title>
        <authorList>
            <person name="Maheux A.F."/>
            <person name="Boudreau D.K."/>
            <person name="Berube E."/>
            <person name="Boissinot M."/>
            <person name="Raymond F."/>
            <person name="Brodeur S."/>
            <person name="Corbeil J."/>
            <person name="Brightwell G."/>
            <person name="Broda D."/>
            <person name="Omar R.F."/>
            <person name="Bergeron M.G."/>
        </authorList>
    </citation>
    <scope>NUCLEOTIDE SEQUENCE [LARGE SCALE GENOMIC DNA]</scope>
    <source>
        <strain evidence="3 4">CCRI-22766</strain>
    </source>
</reference>
<dbReference type="GO" id="GO:0019867">
    <property type="term" value="C:outer membrane"/>
    <property type="evidence" value="ECO:0007669"/>
    <property type="project" value="InterPro"/>
</dbReference>
<dbReference type="EMBL" id="NOJZ02000004">
    <property type="protein sequence ID" value="RDY24206.1"/>
    <property type="molecule type" value="Genomic_DNA"/>
</dbReference>
<dbReference type="InterPro" id="IPR036908">
    <property type="entry name" value="RlpA-like_sf"/>
</dbReference>
<organism evidence="3 4">
    <name type="scientific">Romboutsia maritimum</name>
    <dbReference type="NCBI Taxonomy" id="2020948"/>
    <lineage>
        <taxon>Bacteria</taxon>
        <taxon>Bacillati</taxon>
        <taxon>Bacillota</taxon>
        <taxon>Clostridia</taxon>
        <taxon>Peptostreptococcales</taxon>
        <taxon>Peptostreptococcaceae</taxon>
        <taxon>Romboutsia</taxon>
    </lineage>
</organism>
<accession>A0A371IUQ5</accession>
<dbReference type="Gene3D" id="2.30.30.40">
    <property type="entry name" value="SH3 Domains"/>
    <property type="match status" value="1"/>
</dbReference>
<dbReference type="PANTHER" id="PTHR39160">
    <property type="entry name" value="CELL WALL-BINDING PROTEIN YOCH"/>
    <property type="match status" value="1"/>
</dbReference>
<gene>
    <name evidence="3" type="ORF">CHF27_003770</name>
</gene>
<name>A0A371IUQ5_9FIRM</name>
<sequence length="226" mass="25595">MYNNNLRAGKCFFSWQTKFLGGNYMKRKILITLTTMSLLFTINMKSFADEIKNTQTNISNEQSVTSGYINTISVNFRKEPSLDSSVYYTLDKMDKVDIIEKEGDWAKIRKDEKTGYVYTKYVSEKKDDIEVSSMSLENSNKMNVKATAYAGDAITSTGTVPKWGTIAVDPTIIPYGTKVYIPKFDKVFIAEDTGSAIKGNKIDIFMDTQDDCKAWGVKDLEIYILV</sequence>
<keyword evidence="4" id="KW-1185">Reference proteome</keyword>
<dbReference type="InterPro" id="IPR003646">
    <property type="entry name" value="SH3-like_bac-type"/>
</dbReference>
<dbReference type="CDD" id="cd14667">
    <property type="entry name" value="3D_containing_proteins"/>
    <property type="match status" value="1"/>
</dbReference>
<dbReference type="PROSITE" id="PS51781">
    <property type="entry name" value="SH3B"/>
    <property type="match status" value="1"/>
</dbReference>